<feature type="compositionally biased region" description="Basic and acidic residues" evidence="1">
    <location>
        <begin position="315"/>
        <end position="324"/>
    </location>
</feature>
<dbReference type="InterPro" id="IPR036249">
    <property type="entry name" value="Thioredoxin-like_sf"/>
</dbReference>
<dbReference type="Gene3D" id="1.20.1050.10">
    <property type="match status" value="1"/>
</dbReference>
<name>A0ABX6XRD5_9GAMM</name>
<keyword evidence="4" id="KW-1185">Reference proteome</keyword>
<dbReference type="SFLD" id="SFLDG01148">
    <property type="entry name" value="Xi_(cytGST)"/>
    <property type="match status" value="1"/>
</dbReference>
<organism evidence="3 4">
    <name type="scientific">Stutzerimonas frequens</name>
    <dbReference type="NCBI Taxonomy" id="2968969"/>
    <lineage>
        <taxon>Bacteria</taxon>
        <taxon>Pseudomonadati</taxon>
        <taxon>Pseudomonadota</taxon>
        <taxon>Gammaproteobacteria</taxon>
        <taxon>Pseudomonadales</taxon>
        <taxon>Pseudomonadaceae</taxon>
        <taxon>Stutzerimonas</taxon>
    </lineage>
</organism>
<dbReference type="PANTHER" id="PTHR32419">
    <property type="entry name" value="GLUTATHIONYL-HYDROQUINONE REDUCTASE"/>
    <property type="match status" value="1"/>
</dbReference>
<dbReference type="InterPro" id="IPR016639">
    <property type="entry name" value="GST_Omega/GSH"/>
</dbReference>
<dbReference type="InterPro" id="IPR010987">
    <property type="entry name" value="Glutathione-S-Trfase_C-like"/>
</dbReference>
<feature type="region of interest" description="Disordered" evidence="1">
    <location>
        <begin position="311"/>
        <end position="331"/>
    </location>
</feature>
<protein>
    <submittedName>
        <fullName evidence="3">Glutathione S-transferase family protein</fullName>
    </submittedName>
</protein>
<dbReference type="PIRSF" id="PIRSF015753">
    <property type="entry name" value="GST"/>
    <property type="match status" value="1"/>
</dbReference>
<dbReference type="Gene3D" id="3.40.30.10">
    <property type="entry name" value="Glutaredoxin"/>
    <property type="match status" value="1"/>
</dbReference>
<dbReference type="EMBL" id="CP065720">
    <property type="protein sequence ID" value="QPT16595.1"/>
    <property type="molecule type" value="Genomic_DNA"/>
</dbReference>
<gene>
    <name evidence="3" type="ORF">I6G34_14255</name>
</gene>
<dbReference type="PANTHER" id="PTHR32419:SF6">
    <property type="entry name" value="GLUTATHIONE S-TRANSFERASE OMEGA-LIKE 1-RELATED"/>
    <property type="match status" value="1"/>
</dbReference>
<evidence type="ECO:0000313" key="4">
    <source>
        <dbReference type="Proteomes" id="UP000595058"/>
    </source>
</evidence>
<feature type="domain" description="GST C-terminal" evidence="2">
    <location>
        <begin position="158"/>
        <end position="293"/>
    </location>
</feature>
<dbReference type="InterPro" id="IPR040079">
    <property type="entry name" value="Glutathione_S-Trfase"/>
</dbReference>
<proteinExistence type="predicted"/>
<sequence>MGLLIDGQWHDRWYASRDGKFEREQAKRRHWVTPDGAPGPDGQGGFKAEAGRYHLYVSLACPWAHRTLIYRKLKGLEPLIDVSVVSWLMAEHGWTFDKSTGSSGDALDDLDYLHQRYSRDDPKYSGRVTVPVLWDRERQCIVNNESAEIIRIFNDAFDELTGSTLDFYPEALHGEIDALNARIYPAINNGVYRAGFATTQDAYEEAFDDLFRELDWLERRLDKQRYLTGEYLAEADWRLFTTIIRFDAVYHGHFKCNLRRIEDYPNLSNWLRELYQWPGIAETVDFTHIKNHYYASHRQINANGIVPQGPLLGLDRPHDRERLPGRGIWSR</sequence>
<dbReference type="GeneID" id="75214481"/>
<dbReference type="InterPro" id="IPR004045">
    <property type="entry name" value="Glutathione_S-Trfase_N"/>
</dbReference>
<accession>A0ABX6XRD5</accession>
<dbReference type="InterPro" id="IPR036282">
    <property type="entry name" value="Glutathione-S-Trfase_C_sf"/>
</dbReference>
<dbReference type="InterPro" id="IPR047047">
    <property type="entry name" value="GST_Omega-like_C"/>
</dbReference>
<dbReference type="RefSeq" id="WP_102841197.1">
    <property type="nucleotide sequence ID" value="NZ_CP065720.1"/>
</dbReference>
<evidence type="ECO:0000256" key="1">
    <source>
        <dbReference type="SAM" id="MobiDB-lite"/>
    </source>
</evidence>
<reference evidence="3 4" key="1">
    <citation type="submission" date="2020-12" db="EMBL/GenBank/DDBJ databases">
        <title>FDA dAtabase for Regulatory Grade micrObial Sequences (FDA-ARGOS): Supporting development and validation of Infectious Disease Dx tests.</title>
        <authorList>
            <person name="Sproer C."/>
            <person name="Gronow S."/>
            <person name="Severitt S."/>
            <person name="Schroder I."/>
            <person name="Tallon L."/>
            <person name="Sadzewicz L."/>
            <person name="Zhao X."/>
            <person name="Boylan J."/>
            <person name="Ott S."/>
            <person name="Bowen H."/>
            <person name="Vavikolanu K."/>
            <person name="Mehta A."/>
            <person name="Aluvathingal J."/>
            <person name="Nadendla S."/>
            <person name="Lowell S."/>
            <person name="Myers T."/>
            <person name="Yan Y."/>
            <person name="Sichtig H."/>
        </authorList>
    </citation>
    <scope>NUCLEOTIDE SEQUENCE [LARGE SCALE GENOMIC DNA]</scope>
    <source>
        <strain evidence="3 4">FDAARGOS_877</strain>
    </source>
</reference>
<dbReference type="PROSITE" id="PS50405">
    <property type="entry name" value="GST_CTER"/>
    <property type="match status" value="1"/>
</dbReference>
<evidence type="ECO:0000259" key="2">
    <source>
        <dbReference type="PROSITE" id="PS50405"/>
    </source>
</evidence>
<dbReference type="SUPFAM" id="SSF47616">
    <property type="entry name" value="GST C-terminal domain-like"/>
    <property type="match status" value="1"/>
</dbReference>
<dbReference type="Proteomes" id="UP000595058">
    <property type="component" value="Chromosome"/>
</dbReference>
<evidence type="ECO:0000313" key="3">
    <source>
        <dbReference type="EMBL" id="QPT16595.1"/>
    </source>
</evidence>
<dbReference type="SUPFAM" id="SSF52833">
    <property type="entry name" value="Thioredoxin-like"/>
    <property type="match status" value="1"/>
</dbReference>
<dbReference type="CDD" id="cd03190">
    <property type="entry name" value="GST_C_Omega_like"/>
    <property type="match status" value="1"/>
</dbReference>
<dbReference type="Pfam" id="PF13410">
    <property type="entry name" value="GST_C_2"/>
    <property type="match status" value="1"/>
</dbReference>
<dbReference type="Pfam" id="PF13409">
    <property type="entry name" value="GST_N_2"/>
    <property type="match status" value="1"/>
</dbReference>
<dbReference type="SFLD" id="SFLDG01206">
    <property type="entry name" value="Xi.1"/>
    <property type="match status" value="1"/>
</dbReference>
<dbReference type="SFLD" id="SFLDS00019">
    <property type="entry name" value="Glutathione_Transferase_(cytos"/>
    <property type="match status" value="1"/>
</dbReference>